<evidence type="ECO:0000313" key="2">
    <source>
        <dbReference type="EMBL" id="KAB8203779.1"/>
    </source>
</evidence>
<organism evidence="2 3">
    <name type="scientific">Aspergillus parasiticus</name>
    <dbReference type="NCBI Taxonomy" id="5067"/>
    <lineage>
        <taxon>Eukaryota</taxon>
        <taxon>Fungi</taxon>
        <taxon>Dikarya</taxon>
        <taxon>Ascomycota</taxon>
        <taxon>Pezizomycotina</taxon>
        <taxon>Eurotiomycetes</taxon>
        <taxon>Eurotiomycetidae</taxon>
        <taxon>Eurotiales</taxon>
        <taxon>Aspergillaceae</taxon>
        <taxon>Aspergillus</taxon>
        <taxon>Aspergillus subgen. Circumdati</taxon>
    </lineage>
</organism>
<protein>
    <recommendedName>
        <fullName evidence="4">Ricin B lectin domain-containing protein</fullName>
    </recommendedName>
</protein>
<evidence type="ECO:0008006" key="4">
    <source>
        <dbReference type="Google" id="ProtNLM"/>
    </source>
</evidence>
<name>A0A5N6DFQ7_ASPPA</name>
<evidence type="ECO:0000256" key="1">
    <source>
        <dbReference type="SAM" id="SignalP"/>
    </source>
</evidence>
<accession>A0A5N6DFQ7</accession>
<feature type="signal peptide" evidence="1">
    <location>
        <begin position="1"/>
        <end position="19"/>
    </location>
</feature>
<gene>
    <name evidence="2" type="ORF">BDV34DRAFT_227060</name>
</gene>
<keyword evidence="3" id="KW-1185">Reference proteome</keyword>
<feature type="chain" id="PRO_5025018966" description="Ricin B lectin domain-containing protein" evidence="1">
    <location>
        <begin position="20"/>
        <end position="145"/>
    </location>
</feature>
<dbReference type="OMA" id="FFIEAET"/>
<proteinExistence type="predicted"/>
<dbReference type="VEuPathDB" id="FungiDB:BDV34DRAFT_227060"/>
<evidence type="ECO:0000313" key="3">
    <source>
        <dbReference type="Proteomes" id="UP000326532"/>
    </source>
</evidence>
<keyword evidence="1" id="KW-0732">Signal</keyword>
<sequence length="145" mass="15864">MKAFTIFGFVVMLSSQALALQLDGTFTVASVSDPERYLKEDGSGKITFSEESPQGWSFVEAEKDRYKIANTVTNHYISCGSAEDDICGASDKAQLFQIHNDGDNVYSFVDAEDSLPLYAGPGNHLVLGSSDYALPEYLVFKLTKV</sequence>
<reference evidence="2 3" key="1">
    <citation type="submission" date="2019-04" db="EMBL/GenBank/DDBJ databases">
        <title>Fungal friends and foes A comparative genomics study of 23 Aspergillus species from section Flavi.</title>
        <authorList>
            <consortium name="DOE Joint Genome Institute"/>
            <person name="Kjaerbolling I."/>
            <person name="Vesth T.C."/>
            <person name="Frisvad J.C."/>
            <person name="Nybo J.L."/>
            <person name="Theobald S."/>
            <person name="Kildgaard S."/>
            <person name="Petersen T.I."/>
            <person name="Kuo A."/>
            <person name="Sato A."/>
            <person name="Lyhne E.K."/>
            <person name="Kogle M.E."/>
            <person name="Wiebenga A."/>
            <person name="Kun R.S."/>
            <person name="Lubbers R.J."/>
            <person name="Makela M.R."/>
            <person name="Barry K."/>
            <person name="Chovatia M."/>
            <person name="Clum A."/>
            <person name="Daum C."/>
            <person name="Haridas S."/>
            <person name="He G."/>
            <person name="LaButti K."/>
            <person name="Lipzen A."/>
            <person name="Mondo S."/>
            <person name="Pangilinan J."/>
            <person name="Riley R."/>
            <person name="Salamov A."/>
            <person name="Simmons B.A."/>
            <person name="Magnuson J.K."/>
            <person name="Henrissat B."/>
            <person name="Mortensen U.H."/>
            <person name="Larsen T.O."/>
            <person name="De vries R.P."/>
            <person name="Grigoriev I.V."/>
            <person name="Machida M."/>
            <person name="Baker S.E."/>
            <person name="Andersen M.R."/>
        </authorList>
    </citation>
    <scope>NUCLEOTIDE SEQUENCE [LARGE SCALE GENOMIC DNA]</scope>
    <source>
        <strain evidence="2 3">CBS 117618</strain>
    </source>
</reference>
<dbReference type="EMBL" id="ML734987">
    <property type="protein sequence ID" value="KAB8203779.1"/>
    <property type="molecule type" value="Genomic_DNA"/>
</dbReference>
<dbReference type="AlphaFoldDB" id="A0A5N6DFQ7"/>
<dbReference type="Proteomes" id="UP000326532">
    <property type="component" value="Unassembled WGS sequence"/>
</dbReference>